<sequence length="923" mass="98542">MPRSTLRIARLSAAVLALAISLAACEGTQSAAALLVEAKQYLQQGDNKAALIQLKNAVAQSPDNAEARLLLAKLYNDIGDAASAEKEARRALALKAEPLAAGRALGEALLSQGQFQKVLDESAGADAQNQPALLNLRGKAHLGLGQAAPARAAFEAALRLRADDADALIGLARHALGEQDLDGAARHVERAIAANPGNLDAWFFKGEMLRAQEQTAAALAAYDQILKLSPDNAAARLMKAHLLIGQGDYPRAGAEIAAARKSTPHGLQMFYAQARLDYAQGRNQAAMESLQQILSTATEHAPTILLAGAVQFNLGSMTQAEQYLRKYLEIEPKSLYARKLLASTLLKLERGAEAATLLAPLLKDGGQDAQLYALAGEAAMKLKQYAKAGDYLAKASTLAPREAPIHTALGLSRLAQGDNGRAVRELEVANGLDKKSSQAGVLLAMTQLRLGEFAKALAVAEELEKNAPDNPVLPNLKGEIRLAQKDLRGARADFERALAKQAFFFPATASLAKLDMLERHPDEAVKRLRALLAQEPKSTQAMTALASLAAARNDEADTANWLERAYNVDPAEADPAVRLAQFYNARGKPQKALTIAKNLQTSNPGKPEVIDLLAQTLTATGDQAGALEAFSQLAKLLPASYGTQFRIAQLYMTMNQLPAAAAALKSTLALKPDFVEAQMALAALEVRRGKPEAALQIARQLQTSLPKLPVGHLLEGDVLLGQAKPAAAAAAFERAYARGRDAPIAVIKLHQAMDQAGQRGKADQLLAQWLAERPRNVSARLYAATLDQTPQQGAAIAAYQAVLQIEPNNIDALNNLAWAYARQKDARGLPYAERAYRLAADNPAVLDTLGWILLEQGDAARGLPLLRQATTLASQSADLRYHLAVGLFRAGDKLGAKQEIARLIGLDKAFAQHAEVKAMLAKL</sequence>
<evidence type="ECO:0000256" key="2">
    <source>
        <dbReference type="ARBA" id="ARBA00022803"/>
    </source>
</evidence>
<feature type="repeat" description="TPR" evidence="3">
    <location>
        <begin position="199"/>
        <end position="232"/>
    </location>
</feature>
<dbReference type="PANTHER" id="PTHR45586:SF1">
    <property type="entry name" value="LIPOPOLYSACCHARIDE ASSEMBLY PROTEIN B"/>
    <property type="match status" value="1"/>
</dbReference>
<dbReference type="PROSITE" id="PS50005">
    <property type="entry name" value="TPR"/>
    <property type="match status" value="3"/>
</dbReference>
<keyword evidence="1" id="KW-0677">Repeat</keyword>
<dbReference type="InterPro" id="IPR019734">
    <property type="entry name" value="TPR_rpt"/>
</dbReference>
<protein>
    <submittedName>
        <fullName evidence="5">Putative PEP-CTERM system TPR-repeat lipoprotein</fullName>
    </submittedName>
</protein>
<dbReference type="EMBL" id="FOTW01000005">
    <property type="protein sequence ID" value="SFL53707.1"/>
    <property type="molecule type" value="Genomic_DNA"/>
</dbReference>
<name>A0A1I4II16_9BURK</name>
<feature type="chain" id="PRO_5011544084" evidence="4">
    <location>
        <begin position="27"/>
        <end position="923"/>
    </location>
</feature>
<dbReference type="PANTHER" id="PTHR45586">
    <property type="entry name" value="TPR REPEAT-CONTAINING PROTEIN PA4667"/>
    <property type="match status" value="1"/>
</dbReference>
<dbReference type="SUPFAM" id="SSF48452">
    <property type="entry name" value="TPR-like"/>
    <property type="match status" value="4"/>
</dbReference>
<evidence type="ECO:0000256" key="3">
    <source>
        <dbReference type="PROSITE-ProRule" id="PRU00339"/>
    </source>
</evidence>
<dbReference type="Pfam" id="PF13432">
    <property type="entry name" value="TPR_16"/>
    <property type="match status" value="3"/>
</dbReference>
<dbReference type="OrthoDB" id="5290951at2"/>
<dbReference type="SMART" id="SM00028">
    <property type="entry name" value="TPR"/>
    <property type="match status" value="17"/>
</dbReference>
<dbReference type="Gene3D" id="1.25.40.10">
    <property type="entry name" value="Tetratricopeptide repeat domain"/>
    <property type="match status" value="4"/>
</dbReference>
<accession>A0A1I4II16</accession>
<organism evidence="5 6">
    <name type="scientific">Rugamonas rubra</name>
    <dbReference type="NCBI Taxonomy" id="758825"/>
    <lineage>
        <taxon>Bacteria</taxon>
        <taxon>Pseudomonadati</taxon>
        <taxon>Pseudomonadota</taxon>
        <taxon>Betaproteobacteria</taxon>
        <taxon>Burkholderiales</taxon>
        <taxon>Oxalobacteraceae</taxon>
        <taxon>Telluria group</taxon>
        <taxon>Rugamonas</taxon>
    </lineage>
</organism>
<dbReference type="Pfam" id="PF13181">
    <property type="entry name" value="TPR_8"/>
    <property type="match status" value="1"/>
</dbReference>
<dbReference type="Pfam" id="PF14559">
    <property type="entry name" value="TPR_19"/>
    <property type="match status" value="3"/>
</dbReference>
<dbReference type="NCBIfam" id="TIGR02917">
    <property type="entry name" value="PEP_TPR_lipo"/>
    <property type="match status" value="1"/>
</dbReference>
<keyword evidence="4" id="KW-0732">Signal</keyword>
<dbReference type="InterPro" id="IPR011990">
    <property type="entry name" value="TPR-like_helical_dom_sf"/>
</dbReference>
<keyword evidence="2 3" id="KW-0802">TPR repeat</keyword>
<feature type="signal peptide" evidence="4">
    <location>
        <begin position="1"/>
        <end position="26"/>
    </location>
</feature>
<gene>
    <name evidence="5" type="ORF">SAMN02982985_00568</name>
</gene>
<evidence type="ECO:0000256" key="1">
    <source>
        <dbReference type="ARBA" id="ARBA00022737"/>
    </source>
</evidence>
<feature type="repeat" description="TPR" evidence="3">
    <location>
        <begin position="301"/>
        <end position="334"/>
    </location>
</feature>
<dbReference type="RefSeq" id="WP_093383436.1">
    <property type="nucleotide sequence ID" value="NZ_FOTW01000005.1"/>
</dbReference>
<evidence type="ECO:0000313" key="6">
    <source>
        <dbReference type="Proteomes" id="UP000199470"/>
    </source>
</evidence>
<reference evidence="5 6" key="1">
    <citation type="submission" date="2016-10" db="EMBL/GenBank/DDBJ databases">
        <authorList>
            <person name="de Groot N.N."/>
        </authorList>
    </citation>
    <scope>NUCLEOTIDE SEQUENCE [LARGE SCALE GENOMIC DNA]</scope>
    <source>
        <strain evidence="5 6">ATCC 43154</strain>
    </source>
</reference>
<dbReference type="AlphaFoldDB" id="A0A1I4II16"/>
<evidence type="ECO:0000313" key="5">
    <source>
        <dbReference type="EMBL" id="SFL53707.1"/>
    </source>
</evidence>
<keyword evidence="5" id="KW-0449">Lipoprotein</keyword>
<dbReference type="STRING" id="758825.SAMN02982985_00568"/>
<dbReference type="Proteomes" id="UP000199470">
    <property type="component" value="Unassembled WGS sequence"/>
</dbReference>
<dbReference type="PROSITE" id="PS51257">
    <property type="entry name" value="PROKAR_LIPOPROTEIN"/>
    <property type="match status" value="1"/>
</dbReference>
<evidence type="ECO:0000256" key="4">
    <source>
        <dbReference type="SAM" id="SignalP"/>
    </source>
</evidence>
<proteinExistence type="predicted"/>
<dbReference type="InterPro" id="IPR051012">
    <property type="entry name" value="CellSynth/LPSAsmb/PSIAsmb"/>
</dbReference>
<dbReference type="InterPro" id="IPR014266">
    <property type="entry name" value="PEP-CTERM_TPR_PrsT"/>
</dbReference>
<feature type="repeat" description="TPR" evidence="3">
    <location>
        <begin position="369"/>
        <end position="402"/>
    </location>
</feature>
<keyword evidence="6" id="KW-1185">Reference proteome</keyword>